<proteinExistence type="predicted"/>
<evidence type="ECO:0008006" key="4">
    <source>
        <dbReference type="Google" id="ProtNLM"/>
    </source>
</evidence>
<keyword evidence="3" id="KW-1185">Reference proteome</keyword>
<dbReference type="EMBL" id="JBFXLQ010000081">
    <property type="protein sequence ID" value="KAL2860896.1"/>
    <property type="molecule type" value="Genomic_DNA"/>
</dbReference>
<name>A0ABR4L8M8_9EURO</name>
<organism evidence="2 3">
    <name type="scientific">Aspergillus lucknowensis</name>
    <dbReference type="NCBI Taxonomy" id="176173"/>
    <lineage>
        <taxon>Eukaryota</taxon>
        <taxon>Fungi</taxon>
        <taxon>Dikarya</taxon>
        <taxon>Ascomycota</taxon>
        <taxon>Pezizomycotina</taxon>
        <taxon>Eurotiomycetes</taxon>
        <taxon>Eurotiomycetidae</taxon>
        <taxon>Eurotiales</taxon>
        <taxon>Aspergillaceae</taxon>
        <taxon>Aspergillus</taxon>
        <taxon>Aspergillus subgen. Nidulantes</taxon>
    </lineage>
</organism>
<dbReference type="GeneID" id="98142473"/>
<dbReference type="Proteomes" id="UP001610432">
    <property type="component" value="Unassembled WGS sequence"/>
</dbReference>
<evidence type="ECO:0000256" key="1">
    <source>
        <dbReference type="SAM" id="MobiDB-lite"/>
    </source>
</evidence>
<feature type="region of interest" description="Disordered" evidence="1">
    <location>
        <begin position="338"/>
        <end position="374"/>
    </location>
</feature>
<sequence>MAMAALRRVDISSGQAYTETVSAPPSLFSNGPAWIHESPFLPSGWEEASPYGASSLMHLAMRRLLSDQRGLTPSLFANVPWRVANYLWDCLGRSKKRTLHMWKLFATAYPQQFPKVERYHSIKIEGPKASMREYLGLANSDSLSWRVVLTLAASYARVPELVGVAHIKNLVALEIATPSHLAIPPETTDVPVTALTDRIVRAWSELAQTSEAFQHFQVLVLRQQRELSNVALGYLRALPALEHIVAYECPGITSADSGGGVNGWTIVEVKSPPPNTLYELYQACAEASSADRLSLRGSPILDFQIGQTTSQSSKKIRKKSGNRTNSIATIYYLQRTGLEGQQADREPGTKKRKGLQDNGNEAKPQRPRKAVMRGSTKDIGDMLRDFF</sequence>
<comment type="caution">
    <text evidence="2">The sequence shown here is derived from an EMBL/GenBank/DDBJ whole genome shotgun (WGS) entry which is preliminary data.</text>
</comment>
<protein>
    <recommendedName>
        <fullName evidence="4">Cbs domain-containing protein</fullName>
    </recommendedName>
</protein>
<evidence type="ECO:0000313" key="3">
    <source>
        <dbReference type="Proteomes" id="UP001610432"/>
    </source>
</evidence>
<accession>A0ABR4L8M8</accession>
<reference evidence="2 3" key="1">
    <citation type="submission" date="2024-07" db="EMBL/GenBank/DDBJ databases">
        <title>Section-level genome sequencing and comparative genomics of Aspergillus sections Usti and Cavernicolus.</title>
        <authorList>
            <consortium name="Lawrence Berkeley National Laboratory"/>
            <person name="Nybo J.L."/>
            <person name="Vesth T.C."/>
            <person name="Theobald S."/>
            <person name="Frisvad J.C."/>
            <person name="Larsen T.O."/>
            <person name="Kjaerboelling I."/>
            <person name="Rothschild-Mancinelli K."/>
            <person name="Lyhne E.K."/>
            <person name="Kogle M.E."/>
            <person name="Barry K."/>
            <person name="Clum A."/>
            <person name="Na H."/>
            <person name="Ledsgaard L."/>
            <person name="Lin J."/>
            <person name="Lipzen A."/>
            <person name="Kuo A."/>
            <person name="Riley R."/>
            <person name="Mondo S."/>
            <person name="Labutti K."/>
            <person name="Haridas S."/>
            <person name="Pangalinan J."/>
            <person name="Salamov A.A."/>
            <person name="Simmons B.A."/>
            <person name="Magnuson J.K."/>
            <person name="Chen J."/>
            <person name="Drula E."/>
            <person name="Henrissat B."/>
            <person name="Wiebenga A."/>
            <person name="Lubbers R.J."/>
            <person name="Gomes A.C."/>
            <person name="Macurrencykelacurrency M.R."/>
            <person name="Stajich J."/>
            <person name="Grigoriev I.V."/>
            <person name="Mortensen U.H."/>
            <person name="De Vries R.P."/>
            <person name="Baker S.E."/>
            <person name="Andersen M.R."/>
        </authorList>
    </citation>
    <scope>NUCLEOTIDE SEQUENCE [LARGE SCALE GENOMIC DNA]</scope>
    <source>
        <strain evidence="2 3">CBS 449.75</strain>
    </source>
</reference>
<gene>
    <name evidence="2" type="ORF">BJX67DRAFT_325386</name>
</gene>
<evidence type="ECO:0000313" key="2">
    <source>
        <dbReference type="EMBL" id="KAL2860896.1"/>
    </source>
</evidence>
<dbReference type="RefSeq" id="XP_070880790.1">
    <property type="nucleotide sequence ID" value="XM_071027401.1"/>
</dbReference>